<dbReference type="SUPFAM" id="SSF53774">
    <property type="entry name" value="Glutaminase/Asparaginase"/>
    <property type="match status" value="1"/>
</dbReference>
<dbReference type="InterPro" id="IPR006034">
    <property type="entry name" value="Asparaginase/glutaminase-like"/>
</dbReference>
<proteinExistence type="predicted"/>
<dbReference type="RefSeq" id="WP_306101066.1">
    <property type="nucleotide sequence ID" value="NZ_CP162601.1"/>
</dbReference>
<name>A0AB39HC99_9VIBR</name>
<accession>A0AB39HC99</accession>
<dbReference type="PIRSF" id="PIRSF500176">
    <property type="entry name" value="L_ASNase"/>
    <property type="match status" value="1"/>
</dbReference>
<dbReference type="KEGG" id="vih:AB0763_02965"/>
<dbReference type="InterPro" id="IPR036152">
    <property type="entry name" value="Asp/glu_Ase-like_sf"/>
</dbReference>
<dbReference type="EMBL" id="CP162601">
    <property type="protein sequence ID" value="XDK25624.1"/>
    <property type="molecule type" value="Genomic_DNA"/>
</dbReference>
<evidence type="ECO:0000259" key="2">
    <source>
        <dbReference type="Pfam" id="PF00710"/>
    </source>
</evidence>
<dbReference type="GO" id="GO:0004067">
    <property type="term" value="F:asparaginase activity"/>
    <property type="evidence" value="ECO:0007669"/>
    <property type="project" value="UniProtKB-UniRule"/>
</dbReference>
<dbReference type="EC" id="3.5.1.1" evidence="3"/>
<protein>
    <submittedName>
        <fullName evidence="3">Asparaginase domain-containing protein</fullName>
        <ecNumber evidence="3">3.5.1.1</ecNumber>
    </submittedName>
</protein>
<organism evidence="3">
    <name type="scientific">Vibrio sp. HB236076</name>
    <dbReference type="NCBI Taxonomy" id="3232307"/>
    <lineage>
        <taxon>Bacteria</taxon>
        <taxon>Pseudomonadati</taxon>
        <taxon>Pseudomonadota</taxon>
        <taxon>Gammaproteobacteria</taxon>
        <taxon>Vibrionales</taxon>
        <taxon>Vibrionaceae</taxon>
        <taxon>Vibrio</taxon>
    </lineage>
</organism>
<reference evidence="3" key="1">
    <citation type="submission" date="2024-07" db="EMBL/GenBank/DDBJ databases">
        <title>Genome Analysis of a Potential Novel Vibrio Species Secreting pH- and Thermo-stable Alginate Lyase and its Application in Producing Alginate Oligosaccharides.</title>
        <authorList>
            <person name="Huang H."/>
            <person name="Bao K."/>
        </authorList>
    </citation>
    <scope>NUCLEOTIDE SEQUENCE</scope>
    <source>
        <strain evidence="3">HB236076</strain>
    </source>
</reference>
<dbReference type="Pfam" id="PF00710">
    <property type="entry name" value="Asparaginase"/>
    <property type="match status" value="1"/>
</dbReference>
<dbReference type="AlphaFoldDB" id="A0AB39HC99"/>
<evidence type="ECO:0000313" key="3">
    <source>
        <dbReference type="EMBL" id="XDK25624.1"/>
    </source>
</evidence>
<dbReference type="Gene3D" id="3.40.50.1170">
    <property type="entry name" value="L-asparaginase, N-terminal domain"/>
    <property type="match status" value="1"/>
</dbReference>
<sequence length="162" mass="18075">MNHKFQLILTGGTIDSYYDTERCTPIPHQHSVIADHLKDVAGMQAEQFDVTTVCMKDSREIEDKDIDQVVAAIEQSPLNRHVITHGSFTLFTSARYLQSRLQAEHQQVIVFTGAMIPLAGFSPNDASFNLGSAITAAQCLEPGVYIAFHGKIYRPEDMENLH</sequence>
<dbReference type="PROSITE" id="PS51732">
    <property type="entry name" value="ASN_GLN_ASE_3"/>
    <property type="match status" value="1"/>
</dbReference>
<gene>
    <name evidence="3" type="ORF">AB0763_02965</name>
</gene>
<feature type="domain" description="L-asparaginase N-terminal" evidence="2">
    <location>
        <begin position="7"/>
        <end position="160"/>
    </location>
</feature>
<dbReference type="InterPro" id="IPR037152">
    <property type="entry name" value="L-asparaginase_N_sf"/>
</dbReference>
<evidence type="ECO:0000256" key="1">
    <source>
        <dbReference type="PIRSR" id="PIRSR001220-1"/>
    </source>
</evidence>
<dbReference type="PIRSF" id="PIRSF001220">
    <property type="entry name" value="L-ASNase_gatD"/>
    <property type="match status" value="1"/>
</dbReference>
<feature type="active site" description="O-isoaspartyl threonine intermediate" evidence="1">
    <location>
        <position position="13"/>
    </location>
</feature>
<dbReference type="InterPro" id="IPR027474">
    <property type="entry name" value="L-asparaginase_N"/>
</dbReference>
<keyword evidence="3" id="KW-0378">Hydrolase</keyword>